<feature type="transmembrane region" description="Helical" evidence="2">
    <location>
        <begin position="168"/>
        <end position="186"/>
    </location>
</feature>
<name>A0A8H4NBQ7_9HYPO</name>
<feature type="transmembrane region" description="Helical" evidence="2">
    <location>
        <begin position="235"/>
        <end position="254"/>
    </location>
</feature>
<proteinExistence type="predicted"/>
<evidence type="ECO:0000256" key="1">
    <source>
        <dbReference type="SAM" id="MobiDB-lite"/>
    </source>
</evidence>
<dbReference type="OrthoDB" id="3205825at2759"/>
<feature type="transmembrane region" description="Helical" evidence="2">
    <location>
        <begin position="20"/>
        <end position="42"/>
    </location>
</feature>
<feature type="region of interest" description="Disordered" evidence="1">
    <location>
        <begin position="329"/>
        <end position="407"/>
    </location>
</feature>
<reference evidence="3" key="1">
    <citation type="submission" date="2020-01" db="EMBL/GenBank/DDBJ databases">
        <title>Identification and distribution of gene clusters putatively required for synthesis of sphingolipid metabolism inhibitors in phylogenetically diverse species of the filamentous fungus Fusarium.</title>
        <authorList>
            <person name="Kim H.-S."/>
            <person name="Busman M."/>
            <person name="Brown D.W."/>
            <person name="Divon H."/>
            <person name="Uhlig S."/>
            <person name="Proctor R.H."/>
        </authorList>
    </citation>
    <scope>NUCLEOTIDE SEQUENCE</scope>
    <source>
        <strain evidence="3">NRRL 53441</strain>
    </source>
</reference>
<feature type="region of interest" description="Disordered" evidence="1">
    <location>
        <begin position="285"/>
        <end position="311"/>
    </location>
</feature>
<feature type="compositionally biased region" description="Basic and acidic residues" evidence="1">
    <location>
        <begin position="380"/>
        <end position="390"/>
    </location>
</feature>
<gene>
    <name evidence="3" type="ORF">F53441_14241</name>
</gene>
<evidence type="ECO:0008006" key="5">
    <source>
        <dbReference type="Google" id="ProtNLM"/>
    </source>
</evidence>
<evidence type="ECO:0000313" key="3">
    <source>
        <dbReference type="EMBL" id="KAF4424216.1"/>
    </source>
</evidence>
<feature type="transmembrane region" description="Helical" evidence="2">
    <location>
        <begin position="90"/>
        <end position="114"/>
    </location>
</feature>
<dbReference type="PANTHER" id="PTHR35179">
    <property type="entry name" value="PROTEIN CBG02620"/>
    <property type="match status" value="1"/>
</dbReference>
<feature type="transmembrane region" description="Helical" evidence="2">
    <location>
        <begin position="126"/>
        <end position="148"/>
    </location>
</feature>
<sequence>MTGFLVPDTYVLVPPSVDDLFIASIIWGCSLATGVFSCTMAVQQTRAQWKRSHRIQPYVVMVWAEWIANMAIGILSWLFLRGFIEPSFWIYFFFLVFWVIQLQCICGIIINRIGLLMVNKCNLARIRWGVAIILGLINISGFIIWIPAQLQIAEIWVHINHYYDRSEKSIFLVIDASLHLYFIYLVRARLISNGLSKYTPLFRFNMFMVAISVSLDVSLETFRGPQWLATADSPIGTQVILIGSMSIGNGFIYVQFHPLVYTIKLHIEMNISSLIVKVARKTSDHSSYNNDYEQGTELQSKSRSNTQAAGLSGTQTGLEAKGQFFTSHKEAHIEADTSGKSPSKGIMRTVQTRVTVTSKPLEEDDGDVSSQASTRQLKHTSHDCQNHFDEGMSTNEGAKISENEAYL</sequence>
<dbReference type="PANTHER" id="PTHR35179:SF2">
    <property type="entry name" value="START DOMAIN-CONTAINING PROTEIN"/>
    <property type="match status" value="1"/>
</dbReference>
<organism evidence="3 4">
    <name type="scientific">Fusarium austroafricanum</name>
    <dbReference type="NCBI Taxonomy" id="2364996"/>
    <lineage>
        <taxon>Eukaryota</taxon>
        <taxon>Fungi</taxon>
        <taxon>Dikarya</taxon>
        <taxon>Ascomycota</taxon>
        <taxon>Pezizomycotina</taxon>
        <taxon>Sordariomycetes</taxon>
        <taxon>Hypocreomycetidae</taxon>
        <taxon>Hypocreales</taxon>
        <taxon>Nectriaceae</taxon>
        <taxon>Fusarium</taxon>
        <taxon>Fusarium concolor species complex</taxon>
    </lineage>
</organism>
<dbReference type="Proteomes" id="UP000605986">
    <property type="component" value="Unassembled WGS sequence"/>
</dbReference>
<comment type="caution">
    <text evidence="3">The sequence shown here is derived from an EMBL/GenBank/DDBJ whole genome shotgun (WGS) entry which is preliminary data.</text>
</comment>
<keyword evidence="2" id="KW-0472">Membrane</keyword>
<accession>A0A8H4NBQ7</accession>
<keyword evidence="4" id="KW-1185">Reference proteome</keyword>
<evidence type="ECO:0000256" key="2">
    <source>
        <dbReference type="SAM" id="Phobius"/>
    </source>
</evidence>
<feature type="compositionally biased region" description="Polar residues" evidence="1">
    <location>
        <begin position="349"/>
        <end position="358"/>
    </location>
</feature>
<feature type="transmembrane region" description="Helical" evidence="2">
    <location>
        <begin position="198"/>
        <end position="215"/>
    </location>
</feature>
<dbReference type="AlphaFoldDB" id="A0A8H4NBQ7"/>
<keyword evidence="2" id="KW-0812">Transmembrane</keyword>
<feature type="transmembrane region" description="Helical" evidence="2">
    <location>
        <begin position="63"/>
        <end position="84"/>
    </location>
</feature>
<protein>
    <recommendedName>
        <fullName evidence="5">Transmembrane protein</fullName>
    </recommendedName>
</protein>
<evidence type="ECO:0000313" key="4">
    <source>
        <dbReference type="Proteomes" id="UP000605986"/>
    </source>
</evidence>
<keyword evidence="2" id="KW-1133">Transmembrane helix</keyword>
<dbReference type="EMBL" id="JAADJG010001137">
    <property type="protein sequence ID" value="KAF4424216.1"/>
    <property type="molecule type" value="Genomic_DNA"/>
</dbReference>